<protein>
    <submittedName>
        <fullName evidence="2">Peptidase S8/S53 domain-containing protein</fullName>
    </submittedName>
</protein>
<evidence type="ECO:0000313" key="1">
    <source>
        <dbReference type="Proteomes" id="UP000887579"/>
    </source>
</evidence>
<organism evidence="1 2">
    <name type="scientific">Panagrolaimus sp. ES5</name>
    <dbReference type="NCBI Taxonomy" id="591445"/>
    <lineage>
        <taxon>Eukaryota</taxon>
        <taxon>Metazoa</taxon>
        <taxon>Ecdysozoa</taxon>
        <taxon>Nematoda</taxon>
        <taxon>Chromadorea</taxon>
        <taxon>Rhabditida</taxon>
        <taxon>Tylenchina</taxon>
        <taxon>Panagrolaimomorpha</taxon>
        <taxon>Panagrolaimoidea</taxon>
        <taxon>Panagrolaimidae</taxon>
        <taxon>Panagrolaimus</taxon>
    </lineage>
</organism>
<name>A0AC34FU95_9BILA</name>
<sequence>MRLDTNNNIDEMLTIGSLYTCDVKNLFLHDDKKADLTFENKSLTSFVEDYSSRGPLPDGARGVTFVAPGDAYVQNPKSPSSLPFKWIPVFGTSYSSPNAAGAIACLLSALKANSIQYSPATIKMALSNTAFLPAGGDRLAFGNGIIQIDSAFEYFKSFKETLPKIIFPKIILNEPNKKGILIYETEEKLSTLLHLKLKGANKKDQYVVIANIQPDDIINSNTDDEIFEKAEEENFEVALSKKQKKQKLQQNKNGCQKQSKKIGKESQQKPSSEENNIQRKGKSFLLFKVSS</sequence>
<dbReference type="Proteomes" id="UP000887579">
    <property type="component" value="Unplaced"/>
</dbReference>
<accession>A0AC34FU95</accession>
<dbReference type="WBParaSite" id="ES5_v2.g20803.t1">
    <property type="protein sequence ID" value="ES5_v2.g20803.t1"/>
    <property type="gene ID" value="ES5_v2.g20803"/>
</dbReference>
<reference evidence="2" key="1">
    <citation type="submission" date="2022-11" db="UniProtKB">
        <authorList>
            <consortium name="WormBaseParasite"/>
        </authorList>
    </citation>
    <scope>IDENTIFICATION</scope>
</reference>
<proteinExistence type="predicted"/>
<evidence type="ECO:0000313" key="2">
    <source>
        <dbReference type="WBParaSite" id="ES5_v2.g20803.t1"/>
    </source>
</evidence>